<reference evidence="3" key="1">
    <citation type="journal article" date="2019" name="Int. J. Syst. Evol. Microbiol.">
        <title>The Global Catalogue of Microorganisms (GCM) 10K type strain sequencing project: providing services to taxonomists for standard genome sequencing and annotation.</title>
        <authorList>
            <consortium name="The Broad Institute Genomics Platform"/>
            <consortium name="The Broad Institute Genome Sequencing Center for Infectious Disease"/>
            <person name="Wu L."/>
            <person name="Ma J."/>
        </authorList>
    </citation>
    <scope>NUCLEOTIDE SEQUENCE [LARGE SCALE GENOMIC DNA]</scope>
    <source>
        <strain evidence="3">VKM B-3159</strain>
    </source>
</reference>
<proteinExistence type="predicted"/>
<feature type="chain" id="PRO_5045605841" evidence="1">
    <location>
        <begin position="28"/>
        <end position="364"/>
    </location>
</feature>
<dbReference type="Gene3D" id="3.20.20.80">
    <property type="entry name" value="Glycosidases"/>
    <property type="match status" value="1"/>
</dbReference>
<protein>
    <submittedName>
        <fullName evidence="2">Glycoside hydrolase family 99-like domain-containing protein</fullName>
    </submittedName>
</protein>
<keyword evidence="1" id="KW-0732">Signal</keyword>
<gene>
    <name evidence="2" type="ORF">Q9291_07985</name>
</gene>
<dbReference type="RefSeq" id="WP_306389498.1">
    <property type="nucleotide sequence ID" value="NZ_JAVCAP010000014.1"/>
</dbReference>
<dbReference type="Proteomes" id="UP001225906">
    <property type="component" value="Unassembled WGS sequence"/>
</dbReference>
<comment type="caution">
    <text evidence="2">The sequence shown here is derived from an EMBL/GenBank/DDBJ whole genome shotgun (WGS) entry which is preliminary data.</text>
</comment>
<name>A0ABT9JT95_9PROT</name>
<evidence type="ECO:0000256" key="1">
    <source>
        <dbReference type="SAM" id="SignalP"/>
    </source>
</evidence>
<dbReference type="EMBL" id="JAVCAP010000014">
    <property type="protein sequence ID" value="MDP8567787.1"/>
    <property type="molecule type" value="Genomic_DNA"/>
</dbReference>
<evidence type="ECO:0000313" key="2">
    <source>
        <dbReference type="EMBL" id="MDP8567787.1"/>
    </source>
</evidence>
<evidence type="ECO:0000313" key="3">
    <source>
        <dbReference type="Proteomes" id="UP001225906"/>
    </source>
</evidence>
<keyword evidence="3" id="KW-1185">Reference proteome</keyword>
<accession>A0ABT9JT95</accession>
<dbReference type="Pfam" id="PF14307">
    <property type="entry name" value="Glyco_tran_WbsX"/>
    <property type="match status" value="1"/>
</dbReference>
<sequence length="364" mass="42006">MFNTQRRCLILLIFFSLLNSGVNLIHAAEAYDIGVYYYPGWKQNEVGNWVKEPWSKISSYPAREPLLGWYDEGDPQVIAQQLEWMHGYGINYVIFDWYWTPNLKTRHEHAILNYLSLKNKPSVDFAILWANHDESPKTLDEFRAAVSYWITHYFAQKEYKKIDGDPVVFIFSANLLEEKARTFGYTTPQLILEANTLAKRHGFKGIKFVGGVGAYDKFFQKNVHNDGYFAYSAYNYHTGKKTVASNPERNAHSYTELRLGYQYQWNWFSDSNRRYITPVTSGWDKRPWGGSDDPLHDDCGSTAADFAAHLKDAKASVAKNAVQLGNNMLVICCWNEYGEGSFIEPTKEMQFDYLKAIKKAFTAD</sequence>
<dbReference type="PANTHER" id="PTHR41244">
    <property type="entry name" value="RHAMNAN SYNTHESIS F"/>
    <property type="match status" value="1"/>
</dbReference>
<dbReference type="PANTHER" id="PTHR41244:SF1">
    <property type="entry name" value="GLYCOSYLTRANSFERASE"/>
    <property type="match status" value="1"/>
</dbReference>
<organism evidence="2 3">
    <name type="scientific">Methylophilus aquaticus</name>
    <dbReference type="NCBI Taxonomy" id="1971610"/>
    <lineage>
        <taxon>Bacteria</taxon>
        <taxon>Pseudomonadati</taxon>
        <taxon>Pseudomonadota</taxon>
        <taxon>Betaproteobacteria</taxon>
        <taxon>Nitrosomonadales</taxon>
        <taxon>Methylophilaceae</taxon>
        <taxon>Methylophilus</taxon>
    </lineage>
</organism>
<dbReference type="InterPro" id="IPR032719">
    <property type="entry name" value="WbsX"/>
</dbReference>
<feature type="signal peptide" evidence="1">
    <location>
        <begin position="1"/>
        <end position="27"/>
    </location>
</feature>